<dbReference type="PANTHER" id="PTHR41282">
    <property type="entry name" value="CONSERVED TRANSMEMBRANE PROTEIN-RELATED"/>
    <property type="match status" value="1"/>
</dbReference>
<evidence type="ECO:0000313" key="3">
    <source>
        <dbReference type="EMBL" id="CAB4780886.1"/>
    </source>
</evidence>
<evidence type="ECO:0000313" key="5">
    <source>
        <dbReference type="EMBL" id="CAB4844239.1"/>
    </source>
</evidence>
<dbReference type="Pfam" id="PF12811">
    <property type="entry name" value="BaxI_1"/>
    <property type="match status" value="1"/>
</dbReference>
<dbReference type="EMBL" id="CAFBOJ010000124">
    <property type="protein sequence ID" value="CAB4986081.1"/>
    <property type="molecule type" value="Genomic_DNA"/>
</dbReference>
<evidence type="ECO:0000313" key="8">
    <source>
        <dbReference type="EMBL" id="CAB5077663.1"/>
    </source>
</evidence>
<name>A0A6J7T603_9ZZZZ</name>
<dbReference type="PANTHER" id="PTHR41282:SF1">
    <property type="entry name" value="CONSERVED TRANSMEMBRANE PROTEIN-RELATED"/>
    <property type="match status" value="1"/>
</dbReference>
<evidence type="ECO:0000256" key="1">
    <source>
        <dbReference type="SAM" id="Phobius"/>
    </source>
</evidence>
<feature type="transmembrane region" description="Helical" evidence="1">
    <location>
        <begin position="111"/>
        <end position="131"/>
    </location>
</feature>
<organism evidence="7">
    <name type="scientific">freshwater metagenome</name>
    <dbReference type="NCBI Taxonomy" id="449393"/>
    <lineage>
        <taxon>unclassified sequences</taxon>
        <taxon>metagenomes</taxon>
        <taxon>ecological metagenomes</taxon>
    </lineage>
</organism>
<dbReference type="InterPro" id="IPR010539">
    <property type="entry name" value="BaxI_1-like"/>
</dbReference>
<dbReference type="PIRSF" id="PIRSF009160">
    <property type="entry name" value="UCP009160"/>
    <property type="match status" value="1"/>
</dbReference>
<accession>A0A6J7T603</accession>
<evidence type="ECO:0000313" key="4">
    <source>
        <dbReference type="EMBL" id="CAB4831531.1"/>
    </source>
</evidence>
<evidence type="ECO:0000313" key="7">
    <source>
        <dbReference type="EMBL" id="CAB5048561.1"/>
    </source>
</evidence>
<feature type="transmembrane region" description="Helical" evidence="1">
    <location>
        <begin position="60"/>
        <end position="79"/>
    </location>
</feature>
<feature type="transmembrane region" description="Helical" evidence="1">
    <location>
        <begin position="169"/>
        <end position="192"/>
    </location>
</feature>
<proteinExistence type="predicted"/>
<dbReference type="EMBL" id="CAEZWO010000018">
    <property type="protein sequence ID" value="CAB4653555.1"/>
    <property type="molecule type" value="Genomic_DNA"/>
</dbReference>
<keyword evidence="1" id="KW-0812">Transmembrane</keyword>
<sequence length="271" mass="28569">MQSSNPVLGRAFNQRGFASMNPGTTIQHDAPVDSPQTLENLYNAPAASSLRTGRMTIDDVVTRTGILFGILVITGAAAWTLNLGGGFLMIGFLGGFVLAMVNTFSKTVRPALIMAYAAFEGLALGTLSHVYNTIYPGIVSQAIIGTLAAFVGVLFAYKSGRVRVTPKFTRMVMGAAIGYLVLGLVSMFASFANVGGGMGLYGVSGLGLLLALAGVAIASIFLILDFDQIQKGVNAGLPEVESWRAGFGLMVTIVWLYMEVLRLLSILRSGD</sequence>
<feature type="transmembrane region" description="Helical" evidence="1">
    <location>
        <begin position="198"/>
        <end position="224"/>
    </location>
</feature>
<feature type="transmembrane region" description="Helical" evidence="1">
    <location>
        <begin position="137"/>
        <end position="157"/>
    </location>
</feature>
<keyword evidence="1" id="KW-0472">Membrane</keyword>
<feature type="transmembrane region" description="Helical" evidence="1">
    <location>
        <begin position="85"/>
        <end position="104"/>
    </location>
</feature>
<protein>
    <submittedName>
        <fullName evidence="7">Unannotated protein</fullName>
    </submittedName>
</protein>
<dbReference type="EMBL" id="CAFBRB010000193">
    <property type="protein sequence ID" value="CAB5077663.1"/>
    <property type="molecule type" value="Genomic_DNA"/>
</dbReference>
<feature type="transmembrane region" description="Helical" evidence="1">
    <location>
        <begin position="245"/>
        <end position="267"/>
    </location>
</feature>
<dbReference type="EMBL" id="CAFBQK010000037">
    <property type="protein sequence ID" value="CAB5048561.1"/>
    <property type="molecule type" value="Genomic_DNA"/>
</dbReference>
<dbReference type="EMBL" id="CAFAZX010000060">
    <property type="protein sequence ID" value="CAB4844239.1"/>
    <property type="molecule type" value="Genomic_DNA"/>
</dbReference>
<dbReference type="EMBL" id="CAFABI010000112">
    <property type="protein sequence ID" value="CAB4831531.1"/>
    <property type="molecule type" value="Genomic_DNA"/>
</dbReference>
<keyword evidence="1" id="KW-1133">Transmembrane helix</keyword>
<dbReference type="AlphaFoldDB" id="A0A6J7T603"/>
<gene>
    <name evidence="2" type="ORF">UFOPK2254_00302</name>
    <name evidence="3" type="ORF">UFOPK2907_01153</name>
    <name evidence="4" type="ORF">UFOPK3197_00953</name>
    <name evidence="5" type="ORF">UFOPK3241_01010</name>
    <name evidence="6" type="ORF">UFOPK3937_01028</name>
    <name evidence="7" type="ORF">UFOPK4265_00420</name>
    <name evidence="8" type="ORF">UFOPK4401_01301</name>
</gene>
<dbReference type="EMBL" id="CAEZZR010000120">
    <property type="protein sequence ID" value="CAB4780886.1"/>
    <property type="molecule type" value="Genomic_DNA"/>
</dbReference>
<evidence type="ECO:0000313" key="6">
    <source>
        <dbReference type="EMBL" id="CAB4986081.1"/>
    </source>
</evidence>
<evidence type="ECO:0000313" key="2">
    <source>
        <dbReference type="EMBL" id="CAB4653555.1"/>
    </source>
</evidence>
<reference evidence="7" key="1">
    <citation type="submission" date="2020-05" db="EMBL/GenBank/DDBJ databases">
        <authorList>
            <person name="Chiriac C."/>
            <person name="Salcher M."/>
            <person name="Ghai R."/>
            <person name="Kavagutti S V."/>
        </authorList>
    </citation>
    <scope>NUCLEOTIDE SEQUENCE</scope>
</reference>